<keyword evidence="6" id="KW-1185">Reference proteome</keyword>
<sequence length="323" mass="35988">MTNIRDLAREAHVSVTTVSRVLNDHPYVADDKRQAVQAAIQKLGYIRNQTAVHLSTGQTHTIGVMLPFVDHPYHAAILQGIARCAFEEGYRFLTWQTNYVESHEHTVLKALAQREVDGLIIVSHSLSVDEILQYEQYGPIVFCEYHPHASSVYINHYTAFQKGLKALQSLHHTEIGICLGRPDSTNSLARKQAYQDTVSDDARPEWIYEQALTIEDGAHVARAWMNQSQRPTAILTASDHVAAGIILELREQGYRIPEDLAVIGFDGSDLAVVLNLTTVAVPYETIGRHAFSIAISDSWQQHPQTEIPTTLKNGTTASILCVK</sequence>
<evidence type="ECO:0000256" key="1">
    <source>
        <dbReference type="ARBA" id="ARBA00023015"/>
    </source>
</evidence>
<dbReference type="SUPFAM" id="SSF53822">
    <property type="entry name" value="Periplasmic binding protein-like I"/>
    <property type="match status" value="1"/>
</dbReference>
<comment type="caution">
    <text evidence="5">The sequence shown here is derived from an EMBL/GenBank/DDBJ whole genome shotgun (WGS) entry which is preliminary data.</text>
</comment>
<dbReference type="CDD" id="cd06286">
    <property type="entry name" value="PBP1_CcpB-like"/>
    <property type="match status" value="1"/>
</dbReference>
<evidence type="ECO:0000313" key="5">
    <source>
        <dbReference type="EMBL" id="MDI3234695.1"/>
    </source>
</evidence>
<dbReference type="PROSITE" id="PS00356">
    <property type="entry name" value="HTH_LACI_1"/>
    <property type="match status" value="1"/>
</dbReference>
<proteinExistence type="predicted"/>
<dbReference type="Proteomes" id="UP001243286">
    <property type="component" value="Unassembled WGS sequence"/>
</dbReference>
<dbReference type="PROSITE" id="PS50932">
    <property type="entry name" value="HTH_LACI_2"/>
    <property type="match status" value="1"/>
</dbReference>
<dbReference type="PANTHER" id="PTHR30146">
    <property type="entry name" value="LACI-RELATED TRANSCRIPTIONAL REPRESSOR"/>
    <property type="match status" value="1"/>
</dbReference>
<dbReference type="CDD" id="cd01392">
    <property type="entry name" value="HTH_LacI"/>
    <property type="match status" value="1"/>
</dbReference>
<dbReference type="InterPro" id="IPR010982">
    <property type="entry name" value="Lambda_DNA-bd_dom_sf"/>
</dbReference>
<organism evidence="5 6">
    <name type="scientific">Exiguobacterium antarcticum</name>
    <dbReference type="NCBI Taxonomy" id="132920"/>
    <lineage>
        <taxon>Bacteria</taxon>
        <taxon>Bacillati</taxon>
        <taxon>Bacillota</taxon>
        <taxon>Bacilli</taxon>
        <taxon>Bacillales</taxon>
        <taxon>Bacillales Family XII. Incertae Sedis</taxon>
        <taxon>Exiguobacterium</taxon>
    </lineage>
</organism>
<dbReference type="Gene3D" id="1.10.260.40">
    <property type="entry name" value="lambda repressor-like DNA-binding domains"/>
    <property type="match status" value="1"/>
</dbReference>
<dbReference type="SUPFAM" id="SSF47413">
    <property type="entry name" value="lambda repressor-like DNA-binding domains"/>
    <property type="match status" value="1"/>
</dbReference>
<evidence type="ECO:0000313" key="6">
    <source>
        <dbReference type="Proteomes" id="UP001243286"/>
    </source>
</evidence>
<dbReference type="Gene3D" id="3.40.50.2300">
    <property type="match status" value="2"/>
</dbReference>
<dbReference type="InterPro" id="IPR028082">
    <property type="entry name" value="Peripla_BP_I"/>
</dbReference>
<keyword evidence="2 5" id="KW-0238">DNA-binding</keyword>
<dbReference type="PANTHER" id="PTHR30146:SF105">
    <property type="entry name" value="CATABOLITE CONTROL PROTEIN B"/>
    <property type="match status" value="1"/>
</dbReference>
<keyword evidence="3" id="KW-0804">Transcription</keyword>
<dbReference type="Pfam" id="PF13377">
    <property type="entry name" value="Peripla_BP_3"/>
    <property type="match status" value="1"/>
</dbReference>
<gene>
    <name evidence="5" type="ORF">QK289_06720</name>
</gene>
<dbReference type="InterPro" id="IPR046335">
    <property type="entry name" value="LacI/GalR-like_sensor"/>
</dbReference>
<dbReference type="GO" id="GO:0003677">
    <property type="term" value="F:DNA binding"/>
    <property type="evidence" value="ECO:0007669"/>
    <property type="project" value="UniProtKB-KW"/>
</dbReference>
<accession>A0ABT6R170</accession>
<dbReference type="InterPro" id="IPR000843">
    <property type="entry name" value="HTH_LacI"/>
</dbReference>
<keyword evidence="1" id="KW-0805">Transcription regulation</keyword>
<name>A0ABT6R170_9BACL</name>
<protein>
    <submittedName>
        <fullName evidence="5">LacI family DNA-binding transcriptional regulator</fullName>
    </submittedName>
</protein>
<dbReference type="RefSeq" id="WP_282355614.1">
    <property type="nucleotide sequence ID" value="NZ_JASBQV010000007.1"/>
</dbReference>
<dbReference type="Pfam" id="PF00356">
    <property type="entry name" value="LacI"/>
    <property type="match status" value="1"/>
</dbReference>
<reference evidence="5 6" key="1">
    <citation type="submission" date="2023-04" db="EMBL/GenBank/DDBJ databases">
        <title>Antarctic isolates genomes.</title>
        <authorList>
            <person name="Dimov S.G."/>
        </authorList>
    </citation>
    <scope>NUCLEOTIDE SEQUENCE [LARGE SCALE GENOMIC DNA]</scope>
    <source>
        <strain evidence="5 6">AL19</strain>
    </source>
</reference>
<feature type="domain" description="HTH lacI-type" evidence="4">
    <location>
        <begin position="2"/>
        <end position="56"/>
    </location>
</feature>
<evidence type="ECO:0000259" key="4">
    <source>
        <dbReference type="PROSITE" id="PS50932"/>
    </source>
</evidence>
<evidence type="ECO:0000256" key="3">
    <source>
        <dbReference type="ARBA" id="ARBA00023163"/>
    </source>
</evidence>
<dbReference type="EMBL" id="JASBQV010000007">
    <property type="protein sequence ID" value="MDI3234695.1"/>
    <property type="molecule type" value="Genomic_DNA"/>
</dbReference>
<dbReference type="SMART" id="SM00354">
    <property type="entry name" value="HTH_LACI"/>
    <property type="match status" value="1"/>
</dbReference>
<evidence type="ECO:0000256" key="2">
    <source>
        <dbReference type="ARBA" id="ARBA00023125"/>
    </source>
</evidence>